<organism evidence="8">
    <name type="scientific">Bifidobacterium dentium</name>
    <dbReference type="NCBI Taxonomy" id="1689"/>
    <lineage>
        <taxon>Bacteria</taxon>
        <taxon>Bacillati</taxon>
        <taxon>Actinomycetota</taxon>
        <taxon>Actinomycetes</taxon>
        <taxon>Bifidobacteriales</taxon>
        <taxon>Bifidobacteriaceae</taxon>
        <taxon>Bifidobacterium</taxon>
    </lineage>
</organism>
<dbReference type="PANTHER" id="PTHR43309:SF3">
    <property type="entry name" value="5-OXOPROLINASE SUBUNIT C"/>
    <property type="match status" value="1"/>
</dbReference>
<dbReference type="EMBL" id="WDPD01000003">
    <property type="protein sequence ID" value="KAB7461672.1"/>
    <property type="molecule type" value="Genomic_DNA"/>
</dbReference>
<dbReference type="EMBL" id="CACRSP010000009">
    <property type="protein sequence ID" value="VYT14446.1"/>
    <property type="molecule type" value="Genomic_DNA"/>
</dbReference>
<evidence type="ECO:0000256" key="2">
    <source>
        <dbReference type="ARBA" id="ARBA00022801"/>
    </source>
</evidence>
<dbReference type="InterPro" id="IPR052708">
    <property type="entry name" value="PxpC"/>
</dbReference>
<evidence type="ECO:0000259" key="5">
    <source>
        <dbReference type="SMART" id="SM00796"/>
    </source>
</evidence>
<evidence type="ECO:0000256" key="4">
    <source>
        <dbReference type="SAM" id="MobiDB-lite"/>
    </source>
</evidence>
<dbReference type="GO" id="GO:0016787">
    <property type="term" value="F:hydrolase activity"/>
    <property type="evidence" value="ECO:0007669"/>
    <property type="project" value="UniProtKB-KW"/>
</dbReference>
<dbReference type="InterPro" id="IPR029000">
    <property type="entry name" value="Cyclophilin-like_dom_sf"/>
</dbReference>
<protein>
    <submittedName>
        <fullName evidence="7">Carboxyltransferase domain-containing protein</fullName>
    </submittedName>
    <submittedName>
        <fullName evidence="8">Kinase A inhibitor</fullName>
    </submittedName>
</protein>
<dbReference type="PANTHER" id="PTHR43309">
    <property type="entry name" value="5-OXOPROLINASE SUBUNIT C"/>
    <property type="match status" value="1"/>
</dbReference>
<evidence type="ECO:0000313" key="9">
    <source>
        <dbReference type="Proteomes" id="UP000429211"/>
    </source>
</evidence>
<dbReference type="GO" id="GO:0005524">
    <property type="term" value="F:ATP binding"/>
    <property type="evidence" value="ECO:0007669"/>
    <property type="project" value="UniProtKB-KW"/>
</dbReference>
<reference evidence="7 9" key="1">
    <citation type="journal article" date="2019" name="Nat. Med.">
        <title>A library of human gut bacterial isolates paired with longitudinal multiomics data enables mechanistic microbiome research.</title>
        <authorList>
            <person name="Poyet M."/>
            <person name="Groussin M."/>
            <person name="Gibbons S.M."/>
            <person name="Avila-Pacheco J."/>
            <person name="Jiang X."/>
            <person name="Kearney S.M."/>
            <person name="Perrotta A.R."/>
            <person name="Berdy B."/>
            <person name="Zhao S."/>
            <person name="Lieberman T.D."/>
            <person name="Swanson P.K."/>
            <person name="Smith M."/>
            <person name="Roesemann S."/>
            <person name="Alexander J.E."/>
            <person name="Rich S.A."/>
            <person name="Livny J."/>
            <person name="Vlamakis H."/>
            <person name="Clish C."/>
            <person name="Bullock K."/>
            <person name="Deik A."/>
            <person name="Scott J."/>
            <person name="Pierce K.A."/>
            <person name="Xavier R.J."/>
            <person name="Alm E.J."/>
        </authorList>
    </citation>
    <scope>NUCLEOTIDE SEQUENCE [LARGE SCALE GENOMIC DNA]</scope>
    <source>
        <strain evidence="7 9">BIOML-A2</strain>
    </source>
</reference>
<feature type="domain" description="Carboxyltransferase" evidence="6">
    <location>
        <begin position="282"/>
        <end position="600"/>
    </location>
</feature>
<dbReference type="SMART" id="SM00797">
    <property type="entry name" value="AHS2"/>
    <property type="match status" value="1"/>
</dbReference>
<evidence type="ECO:0000256" key="1">
    <source>
        <dbReference type="ARBA" id="ARBA00022741"/>
    </source>
</evidence>
<dbReference type="SUPFAM" id="SSF160467">
    <property type="entry name" value="PH0987 N-terminal domain-like"/>
    <property type="match status" value="1"/>
</dbReference>
<dbReference type="Proteomes" id="UP000429211">
    <property type="component" value="Unassembled WGS sequence"/>
</dbReference>
<feature type="compositionally biased region" description="Basic and acidic residues" evidence="4">
    <location>
        <begin position="582"/>
        <end position="603"/>
    </location>
</feature>
<dbReference type="InterPro" id="IPR003778">
    <property type="entry name" value="CT_A_B"/>
</dbReference>
<reference evidence="8" key="2">
    <citation type="submission" date="2019-11" db="EMBL/GenBank/DDBJ databases">
        <authorList>
            <person name="Feng L."/>
        </authorList>
    </citation>
    <scope>NUCLEOTIDE SEQUENCE</scope>
    <source>
        <strain evidence="8">BdentiumLFYP24</strain>
    </source>
</reference>
<keyword evidence="1" id="KW-0547">Nucleotide-binding</keyword>
<accession>A0A6N2UGF9</accession>
<evidence type="ECO:0000313" key="7">
    <source>
        <dbReference type="EMBL" id="KAB7461672.1"/>
    </source>
</evidence>
<dbReference type="SUPFAM" id="SSF50891">
    <property type="entry name" value="Cyclophilin-like"/>
    <property type="match status" value="2"/>
</dbReference>
<dbReference type="InterPro" id="IPR003833">
    <property type="entry name" value="CT_C_D"/>
</dbReference>
<evidence type="ECO:0000313" key="8">
    <source>
        <dbReference type="EMBL" id="VYT14446.1"/>
    </source>
</evidence>
<dbReference type="Gene3D" id="2.40.100.10">
    <property type="entry name" value="Cyclophilin-like"/>
    <property type="match status" value="2"/>
</dbReference>
<dbReference type="RefSeq" id="WP_129879545.1">
    <property type="nucleotide sequence ID" value="NZ_CACRSP010000009.1"/>
</dbReference>
<dbReference type="SMART" id="SM00796">
    <property type="entry name" value="AHS1"/>
    <property type="match status" value="1"/>
</dbReference>
<keyword evidence="2" id="KW-0378">Hydrolase</keyword>
<proteinExistence type="predicted"/>
<evidence type="ECO:0000256" key="3">
    <source>
        <dbReference type="ARBA" id="ARBA00022840"/>
    </source>
</evidence>
<evidence type="ECO:0000259" key="6">
    <source>
        <dbReference type="SMART" id="SM00797"/>
    </source>
</evidence>
<dbReference type="Pfam" id="PF02682">
    <property type="entry name" value="CT_C_D"/>
    <property type="match status" value="1"/>
</dbReference>
<feature type="domain" description="Carboxyltransferase" evidence="5">
    <location>
        <begin position="1"/>
        <end position="200"/>
    </location>
</feature>
<feature type="region of interest" description="Disordered" evidence="4">
    <location>
        <begin position="436"/>
        <end position="460"/>
    </location>
</feature>
<gene>
    <name evidence="8" type="primary">kipI</name>
    <name evidence="8" type="ORF">BDLFYP24_00262</name>
    <name evidence="7" type="ORF">GBB04_04250</name>
</gene>
<name>A0A6N2UGF9_9BIFI</name>
<feature type="region of interest" description="Disordered" evidence="4">
    <location>
        <begin position="579"/>
        <end position="603"/>
    </location>
</feature>
<sequence>MRFRTCGDSGVLVELADLDETLRVFAALRSSKAAGIPGSNALDAVTQLIPAARTILISFDPLLASRADIIAAVRALDVSTDVCRRSRTVEIPVIYDGEDLADIAQLLGVSVPQVIARHCAHAWSVAFVGFAPGFAYLTGGDEIFDVPRRKVPRLSVPAGAVGLAGTFSGVYPRVSSGGWQLLGHTEKTMWDEHADPPALLQPGDAVRFTPARERVVAGTASCWSDSGESDKQDRILALQLSDSPESDKRCGPDSSIMATTALEATRPGLLTTFQDDGRCAADMGVTGSGAADPRSSHLANALVGNPTDVPVLEITGGGVRFTAHGDMVVAVAGAPAPITIIGKTTWNSGEGAQRNEGNQPHASERTVVIRQEAMLLRDGEVIEIGVPTSGLRDYLAVRGGFDVARSLGSAATDTMSGIGPKPVAARQLLPVLSPIGRHPSTMRGPRPNGGHGNSIGLPEPWPEHLPKSGDITELHVRLGPRDDWFTATGISDFFDQIWTVTAQSNRVGLRLQGERSLERRAATELASEATLPGSIEVPTSGQPVIFLRDQPVTGGYPVIAVLTSESLILAGQLPPGAKIRFRMSDSPESDKQNTQSQEHREAR</sequence>
<dbReference type="Pfam" id="PF02626">
    <property type="entry name" value="CT_A_B"/>
    <property type="match status" value="1"/>
</dbReference>
<keyword evidence="7" id="KW-0808">Transferase</keyword>
<keyword evidence="3" id="KW-0067">ATP-binding</keyword>
<dbReference type="Gene3D" id="3.30.1360.40">
    <property type="match status" value="1"/>
</dbReference>
<dbReference type="GO" id="GO:0016740">
    <property type="term" value="F:transferase activity"/>
    <property type="evidence" value="ECO:0007669"/>
    <property type="project" value="UniProtKB-KW"/>
</dbReference>
<dbReference type="AlphaFoldDB" id="A0A6N2UGF9"/>